<organism evidence="1 2">
    <name type="scientific">Citrus unshiu</name>
    <name type="common">Satsuma mandarin</name>
    <name type="synonym">Citrus nobilis var. unshiu</name>
    <dbReference type="NCBI Taxonomy" id="55188"/>
    <lineage>
        <taxon>Eukaryota</taxon>
        <taxon>Viridiplantae</taxon>
        <taxon>Streptophyta</taxon>
        <taxon>Embryophyta</taxon>
        <taxon>Tracheophyta</taxon>
        <taxon>Spermatophyta</taxon>
        <taxon>Magnoliopsida</taxon>
        <taxon>eudicotyledons</taxon>
        <taxon>Gunneridae</taxon>
        <taxon>Pentapetalae</taxon>
        <taxon>rosids</taxon>
        <taxon>malvids</taxon>
        <taxon>Sapindales</taxon>
        <taxon>Rutaceae</taxon>
        <taxon>Aurantioideae</taxon>
        <taxon>Citrus</taxon>
    </lineage>
</organism>
<evidence type="ECO:0000313" key="2">
    <source>
        <dbReference type="Proteomes" id="UP000236630"/>
    </source>
</evidence>
<sequence>MCGSPQCLIQRIRHCLHEDREHFEGREAERIRTSDIGDLNQNLRSHDNKIHWKSVKILEIGPRLVNWYAGNGGKMPLGNNVINQW</sequence>
<gene>
    <name evidence="1" type="ORF">CUMW_262620</name>
</gene>
<evidence type="ECO:0000313" key="1">
    <source>
        <dbReference type="EMBL" id="GAY68246.1"/>
    </source>
</evidence>
<accession>A0A2H5QUE2</accession>
<dbReference type="Proteomes" id="UP000236630">
    <property type="component" value="Unassembled WGS sequence"/>
</dbReference>
<dbReference type="AlphaFoldDB" id="A0A2H5QUE2"/>
<dbReference type="EMBL" id="BDQV01000841">
    <property type="protein sequence ID" value="GAY68246.1"/>
    <property type="molecule type" value="Genomic_DNA"/>
</dbReference>
<protein>
    <submittedName>
        <fullName evidence="1">Uncharacterized protein</fullName>
    </submittedName>
</protein>
<comment type="caution">
    <text evidence="1">The sequence shown here is derived from an EMBL/GenBank/DDBJ whole genome shotgun (WGS) entry which is preliminary data.</text>
</comment>
<keyword evidence="2" id="KW-1185">Reference proteome</keyword>
<proteinExistence type="predicted"/>
<reference evidence="1 2" key="1">
    <citation type="journal article" date="2017" name="Front. Genet.">
        <title>Draft sequencing of the heterozygous diploid genome of Satsuma (Citrus unshiu Marc.) using a hybrid assembly approach.</title>
        <authorList>
            <person name="Shimizu T."/>
            <person name="Tanizawa Y."/>
            <person name="Mochizuki T."/>
            <person name="Nagasaki H."/>
            <person name="Yoshioka T."/>
            <person name="Toyoda A."/>
            <person name="Fujiyama A."/>
            <person name="Kaminuma E."/>
            <person name="Nakamura Y."/>
        </authorList>
    </citation>
    <scope>NUCLEOTIDE SEQUENCE [LARGE SCALE GENOMIC DNA]</scope>
    <source>
        <strain evidence="2">cv. Miyagawa wase</strain>
    </source>
</reference>
<name>A0A2H5QUE2_CITUN</name>